<reference evidence="3" key="1">
    <citation type="journal article" date="2017" name="Nat. Commun.">
        <title>The asparagus genome sheds light on the origin and evolution of a young Y chromosome.</title>
        <authorList>
            <person name="Harkess A."/>
            <person name="Zhou J."/>
            <person name="Xu C."/>
            <person name="Bowers J.E."/>
            <person name="Van der Hulst R."/>
            <person name="Ayyampalayam S."/>
            <person name="Mercati F."/>
            <person name="Riccardi P."/>
            <person name="McKain M.R."/>
            <person name="Kakrana A."/>
            <person name="Tang H."/>
            <person name="Ray J."/>
            <person name="Groenendijk J."/>
            <person name="Arikit S."/>
            <person name="Mathioni S.M."/>
            <person name="Nakano M."/>
            <person name="Shan H."/>
            <person name="Telgmann-Rauber A."/>
            <person name="Kanno A."/>
            <person name="Yue Z."/>
            <person name="Chen H."/>
            <person name="Li W."/>
            <person name="Chen Y."/>
            <person name="Xu X."/>
            <person name="Zhang Y."/>
            <person name="Luo S."/>
            <person name="Chen H."/>
            <person name="Gao J."/>
            <person name="Mao Z."/>
            <person name="Pires J.C."/>
            <person name="Luo M."/>
            <person name="Kudrna D."/>
            <person name="Wing R.A."/>
            <person name="Meyers B.C."/>
            <person name="Yi K."/>
            <person name="Kong H."/>
            <person name="Lavrijsen P."/>
            <person name="Sunseri F."/>
            <person name="Falavigna A."/>
            <person name="Ye Y."/>
            <person name="Leebens-Mack J.H."/>
            <person name="Chen G."/>
        </authorList>
    </citation>
    <scope>NUCLEOTIDE SEQUENCE [LARGE SCALE GENOMIC DNA]</scope>
    <source>
        <strain evidence="3">cv. DH0086</strain>
    </source>
</reference>
<evidence type="ECO:0000256" key="1">
    <source>
        <dbReference type="SAM" id="MobiDB-lite"/>
    </source>
</evidence>
<organism evidence="2 3">
    <name type="scientific">Asparagus officinalis</name>
    <name type="common">Garden asparagus</name>
    <dbReference type="NCBI Taxonomy" id="4686"/>
    <lineage>
        <taxon>Eukaryota</taxon>
        <taxon>Viridiplantae</taxon>
        <taxon>Streptophyta</taxon>
        <taxon>Embryophyta</taxon>
        <taxon>Tracheophyta</taxon>
        <taxon>Spermatophyta</taxon>
        <taxon>Magnoliopsida</taxon>
        <taxon>Liliopsida</taxon>
        <taxon>Asparagales</taxon>
        <taxon>Asparagaceae</taxon>
        <taxon>Asparagoideae</taxon>
        <taxon>Asparagus</taxon>
    </lineage>
</organism>
<protein>
    <submittedName>
        <fullName evidence="2">Uncharacterized protein</fullName>
    </submittedName>
</protein>
<dbReference type="Gramene" id="ONK78888">
    <property type="protein sequence ID" value="ONK78888"/>
    <property type="gene ID" value="A4U43_C01F610"/>
</dbReference>
<feature type="region of interest" description="Disordered" evidence="1">
    <location>
        <begin position="1"/>
        <end position="73"/>
    </location>
</feature>
<evidence type="ECO:0000313" key="2">
    <source>
        <dbReference type="EMBL" id="ONK78888.1"/>
    </source>
</evidence>
<name>A0A5P1FKZ1_ASPOF</name>
<dbReference type="EMBL" id="CM007381">
    <property type="protein sequence ID" value="ONK78888.1"/>
    <property type="molecule type" value="Genomic_DNA"/>
</dbReference>
<feature type="compositionally biased region" description="Basic residues" evidence="1">
    <location>
        <begin position="47"/>
        <end position="57"/>
    </location>
</feature>
<keyword evidence="3" id="KW-1185">Reference proteome</keyword>
<accession>A0A5P1FKZ1</accession>
<sequence length="181" mass="19729">MTSSSAAGSPFRGPTASSAKKPQARYPVFSIGSDLRRSISLDDPHPKTKRKETHIHRSISLGDPPRGGRITGDHRKLKNPCILALGRPARVPAAMGLKEIQAEAAGTARRRRGRRRGEACGAVEVAGDVELQSDGCGCYCLKCPWGPVGLFITYPPPWMDGSEVLQLLWDRFERASSYLFV</sequence>
<dbReference type="Proteomes" id="UP000243459">
    <property type="component" value="Chromosome 1"/>
</dbReference>
<evidence type="ECO:0000313" key="3">
    <source>
        <dbReference type="Proteomes" id="UP000243459"/>
    </source>
</evidence>
<feature type="compositionally biased region" description="Basic and acidic residues" evidence="1">
    <location>
        <begin position="34"/>
        <end position="46"/>
    </location>
</feature>
<gene>
    <name evidence="2" type="ORF">A4U43_C01F610</name>
</gene>
<proteinExistence type="predicted"/>
<dbReference type="AlphaFoldDB" id="A0A5P1FKZ1"/>